<keyword evidence="2" id="KW-1185">Reference proteome</keyword>
<comment type="caution">
    <text evidence="1">The sequence shown here is derived from an EMBL/GenBank/DDBJ whole genome shotgun (WGS) entry which is preliminary data.</text>
</comment>
<evidence type="ECO:0000313" key="1">
    <source>
        <dbReference type="EMBL" id="KAG5394439.1"/>
    </source>
</evidence>
<evidence type="ECO:0000313" key="2">
    <source>
        <dbReference type="Proteomes" id="UP000823674"/>
    </source>
</evidence>
<feature type="non-terminal residue" evidence="1">
    <location>
        <position position="1"/>
    </location>
</feature>
<protein>
    <submittedName>
        <fullName evidence="1">Uncharacterized protein</fullName>
    </submittedName>
</protein>
<dbReference type="EMBL" id="JADBGQ010000006">
    <property type="protein sequence ID" value="KAG5394439.1"/>
    <property type="molecule type" value="Genomic_DNA"/>
</dbReference>
<reference evidence="1 2" key="1">
    <citation type="submission" date="2021-03" db="EMBL/GenBank/DDBJ databases">
        <authorList>
            <person name="King G.J."/>
            <person name="Bancroft I."/>
            <person name="Baten A."/>
            <person name="Bloomfield J."/>
            <person name="Borpatragohain P."/>
            <person name="He Z."/>
            <person name="Irish N."/>
            <person name="Irwin J."/>
            <person name="Liu K."/>
            <person name="Mauleon R.P."/>
            <person name="Moore J."/>
            <person name="Morris R."/>
            <person name="Ostergaard L."/>
            <person name="Wang B."/>
            <person name="Wells R."/>
        </authorList>
    </citation>
    <scope>NUCLEOTIDE SEQUENCE [LARGE SCALE GENOMIC DNA]</scope>
    <source>
        <strain evidence="1">R-o-18</strain>
        <tissue evidence="1">Leaf</tissue>
    </source>
</reference>
<dbReference type="Proteomes" id="UP000823674">
    <property type="component" value="Chromosome A06"/>
</dbReference>
<sequence>ATLKQELEEPALLGHVFHFGYIFLSLLTKPSSIRFSQSSVLDLPSKQQSEIALFSVDTSDQTQLCSDSTKVSPYRDVNEEGVVGKEEDQLALDVKGLNYLWIRCCNQAT</sequence>
<proteinExistence type="predicted"/>
<accession>A0ABQ7MA15</accession>
<gene>
    <name evidence="1" type="primary">A06g508450.1_BraROA</name>
    <name evidence="1" type="ORF">IGI04_024402</name>
</gene>
<name>A0ABQ7MA15_BRACM</name>
<organism evidence="1 2">
    <name type="scientific">Brassica rapa subsp. trilocularis</name>
    <dbReference type="NCBI Taxonomy" id="1813537"/>
    <lineage>
        <taxon>Eukaryota</taxon>
        <taxon>Viridiplantae</taxon>
        <taxon>Streptophyta</taxon>
        <taxon>Embryophyta</taxon>
        <taxon>Tracheophyta</taxon>
        <taxon>Spermatophyta</taxon>
        <taxon>Magnoliopsida</taxon>
        <taxon>eudicotyledons</taxon>
        <taxon>Gunneridae</taxon>
        <taxon>Pentapetalae</taxon>
        <taxon>rosids</taxon>
        <taxon>malvids</taxon>
        <taxon>Brassicales</taxon>
        <taxon>Brassicaceae</taxon>
        <taxon>Brassiceae</taxon>
        <taxon>Brassica</taxon>
    </lineage>
</organism>